<dbReference type="InterPro" id="IPR011990">
    <property type="entry name" value="TPR-like_helical_dom_sf"/>
</dbReference>
<dbReference type="PANTHER" id="PTHR45586:SF1">
    <property type="entry name" value="LIPOPOLYSACCHARIDE ASSEMBLY PROTEIN B"/>
    <property type="match status" value="1"/>
</dbReference>
<gene>
    <name evidence="5" type="ordered locus">Palpr_1183</name>
</gene>
<sequence>MKRIFLSLILILLVASFTVQARGGQGISYYKAGFPDVAKPLLLSELTTDPTTSSETCYYLGKIYFGENKTDSSTYYFNKGLTGEGANALNSIGLAMLKIKSNPKAAEQEIQSTLKLPVAKKNPDFYIAAAESYLANGQFDDAINYREKAKNIKVKYAPLAVLSGDIELAKKDVGAACSNYEMAILYDANCKEAYIKYARAYRGVNSPLAISKLNELKAKEPSFLLADRELGDLYYSNNEFKQATEYYDNYLKSGNTSVADFTKYASSVFYSGDFNKSLEVAQLGLQKSPRNPVFNRLAMYNCVSLQKYDDALKYADAFFNKSDNPEISYYDYTYYGNALRAKKQYDLAIEQFKKAYDLDNKQIGFIKDISDMYAEKLDYNNAIITYNKYVSLLTEDKINADVYLDLGKLYYNYANAEKIDATLKRNNLLKADTLFAKVVTLEPTVYRGSRWRALANFGLETETNFGLAKPYYEQTLAIVEPKADVRYNSIIIECSRYLGYYYFQKKDYVQSKVYWNKILAINPADEVALRAIDGLDKSIKGKK</sequence>
<evidence type="ECO:0000256" key="2">
    <source>
        <dbReference type="ARBA" id="ARBA00022803"/>
    </source>
</evidence>
<dbReference type="EMBL" id="CP002345">
    <property type="protein sequence ID" value="ADQ79330.1"/>
    <property type="molecule type" value="Genomic_DNA"/>
</dbReference>
<dbReference type="eggNOG" id="COG0457">
    <property type="taxonomic scope" value="Bacteria"/>
</dbReference>
<dbReference type="KEGG" id="ppn:Palpr_1183"/>
<keyword evidence="6" id="KW-1185">Reference proteome</keyword>
<dbReference type="InterPro" id="IPR019734">
    <property type="entry name" value="TPR_rpt"/>
</dbReference>
<dbReference type="STRING" id="694427.Palpr_1183"/>
<dbReference type="HOGENOM" id="CLU_032900_1_0_10"/>
<proteinExistence type="predicted"/>
<reference evidence="5 6" key="2">
    <citation type="journal article" date="2011" name="Stand. Genomic Sci.">
        <title>Complete genome sequence of Paludibacter propionicigenes type strain (WB4).</title>
        <authorList>
            <person name="Gronow S."/>
            <person name="Munk C."/>
            <person name="Lapidus A."/>
            <person name="Nolan M."/>
            <person name="Lucas S."/>
            <person name="Hammon N."/>
            <person name="Deshpande S."/>
            <person name="Cheng J.F."/>
            <person name="Tapia R."/>
            <person name="Han C."/>
            <person name="Goodwin L."/>
            <person name="Pitluck S."/>
            <person name="Liolios K."/>
            <person name="Ivanova N."/>
            <person name="Mavromatis K."/>
            <person name="Mikhailova N."/>
            <person name="Pati A."/>
            <person name="Chen A."/>
            <person name="Palaniappan K."/>
            <person name="Land M."/>
            <person name="Hauser L."/>
            <person name="Chang Y.J."/>
            <person name="Jeffries C.D."/>
            <person name="Brambilla E."/>
            <person name="Rohde M."/>
            <person name="Goker M."/>
            <person name="Detter J.C."/>
            <person name="Woyke T."/>
            <person name="Bristow J."/>
            <person name="Eisen J.A."/>
            <person name="Markowitz V."/>
            <person name="Hugenholtz P."/>
            <person name="Kyrpides N.C."/>
            <person name="Klenk H.P."/>
        </authorList>
    </citation>
    <scope>NUCLEOTIDE SEQUENCE [LARGE SCALE GENOMIC DNA]</scope>
    <source>
        <strain evidence="6">DSM 17365 / JCM 13257 / WB4</strain>
    </source>
</reference>
<dbReference type="PROSITE" id="PS50005">
    <property type="entry name" value="TPR"/>
    <property type="match status" value="1"/>
</dbReference>
<dbReference type="SMART" id="SM00028">
    <property type="entry name" value="TPR"/>
    <property type="match status" value="4"/>
</dbReference>
<evidence type="ECO:0000256" key="4">
    <source>
        <dbReference type="SAM" id="SignalP"/>
    </source>
</evidence>
<keyword evidence="4" id="KW-0732">Signal</keyword>
<dbReference type="Gene3D" id="1.25.40.10">
    <property type="entry name" value="Tetratricopeptide repeat domain"/>
    <property type="match status" value="2"/>
</dbReference>
<dbReference type="SUPFAM" id="SSF48452">
    <property type="entry name" value="TPR-like"/>
    <property type="match status" value="2"/>
</dbReference>
<reference key="1">
    <citation type="submission" date="2010-11" db="EMBL/GenBank/DDBJ databases">
        <title>The complete genome of Paludibacter propionicigenes DSM 17365.</title>
        <authorList>
            <consortium name="US DOE Joint Genome Institute (JGI-PGF)"/>
            <person name="Lucas S."/>
            <person name="Copeland A."/>
            <person name="Lapidus A."/>
            <person name="Bruce D."/>
            <person name="Goodwin L."/>
            <person name="Pitluck S."/>
            <person name="Kyrpides N."/>
            <person name="Mavromatis K."/>
            <person name="Ivanova N."/>
            <person name="Munk A.C."/>
            <person name="Brettin T."/>
            <person name="Detter J.C."/>
            <person name="Han C."/>
            <person name="Tapia R."/>
            <person name="Land M."/>
            <person name="Hauser L."/>
            <person name="Markowitz V."/>
            <person name="Cheng J.-F."/>
            <person name="Hugenholtz P."/>
            <person name="Woyke T."/>
            <person name="Wu D."/>
            <person name="Gronow S."/>
            <person name="Wellnitz S."/>
            <person name="Brambilla E."/>
            <person name="Klenk H.-P."/>
            <person name="Eisen J.A."/>
        </authorList>
    </citation>
    <scope>NUCLEOTIDE SEQUENCE</scope>
    <source>
        <strain>WB4</strain>
    </source>
</reference>
<organism evidence="5 6">
    <name type="scientific">Paludibacter propionicigenes (strain DSM 17365 / JCM 13257 / WB4)</name>
    <dbReference type="NCBI Taxonomy" id="694427"/>
    <lineage>
        <taxon>Bacteria</taxon>
        <taxon>Pseudomonadati</taxon>
        <taxon>Bacteroidota</taxon>
        <taxon>Bacteroidia</taxon>
        <taxon>Bacteroidales</taxon>
        <taxon>Paludibacteraceae</taxon>
        <taxon>Paludibacter</taxon>
    </lineage>
</organism>
<evidence type="ECO:0000256" key="1">
    <source>
        <dbReference type="ARBA" id="ARBA00022737"/>
    </source>
</evidence>
<keyword evidence="2 3" id="KW-0802">TPR repeat</keyword>
<accession>E4T3N6</accession>
<name>E4T3N6_PALPW</name>
<dbReference type="Proteomes" id="UP000008718">
    <property type="component" value="Chromosome"/>
</dbReference>
<evidence type="ECO:0000256" key="3">
    <source>
        <dbReference type="PROSITE-ProRule" id="PRU00339"/>
    </source>
</evidence>
<dbReference type="InterPro" id="IPR051012">
    <property type="entry name" value="CellSynth/LPSAsmb/PSIAsmb"/>
</dbReference>
<feature type="signal peptide" evidence="4">
    <location>
        <begin position="1"/>
        <end position="21"/>
    </location>
</feature>
<feature type="chain" id="PRO_5005673931" evidence="4">
    <location>
        <begin position="22"/>
        <end position="543"/>
    </location>
</feature>
<dbReference type="SUPFAM" id="SSF81901">
    <property type="entry name" value="HCP-like"/>
    <property type="match status" value="1"/>
</dbReference>
<dbReference type="PANTHER" id="PTHR45586">
    <property type="entry name" value="TPR REPEAT-CONTAINING PROTEIN PA4667"/>
    <property type="match status" value="1"/>
</dbReference>
<evidence type="ECO:0000313" key="5">
    <source>
        <dbReference type="EMBL" id="ADQ79330.1"/>
    </source>
</evidence>
<dbReference type="RefSeq" id="WP_013444699.1">
    <property type="nucleotide sequence ID" value="NC_014734.1"/>
</dbReference>
<dbReference type="AlphaFoldDB" id="E4T3N6"/>
<feature type="repeat" description="TPR" evidence="3">
    <location>
        <begin position="329"/>
        <end position="362"/>
    </location>
</feature>
<keyword evidence="1" id="KW-0677">Repeat</keyword>
<protein>
    <submittedName>
        <fullName evidence="5">Tetratricopeptide TPR_1 repeat-containing protein</fullName>
    </submittedName>
</protein>
<evidence type="ECO:0000313" key="6">
    <source>
        <dbReference type="Proteomes" id="UP000008718"/>
    </source>
</evidence>